<name>J1HF35_9ACTO</name>
<dbReference type="Proteomes" id="UP000002941">
    <property type="component" value="Unassembled WGS sequence"/>
</dbReference>
<dbReference type="PATRIC" id="fig|1125718.3.peg.1421"/>
<dbReference type="Pfam" id="PF23562">
    <property type="entry name" value="AMP-binding_C_3"/>
    <property type="match status" value="1"/>
</dbReference>
<evidence type="ECO:0008006" key="3">
    <source>
        <dbReference type="Google" id="ProtNLM"/>
    </source>
</evidence>
<dbReference type="AlphaFoldDB" id="J1HF35"/>
<dbReference type="EMBL" id="AKFT01000111">
    <property type="protein sequence ID" value="EJF44400.1"/>
    <property type="molecule type" value="Genomic_DNA"/>
</dbReference>
<protein>
    <recommendedName>
        <fullName evidence="3">Long-chain fatty acid--CoA ligase</fullName>
    </recommendedName>
</protein>
<dbReference type="eggNOG" id="COG1022">
    <property type="taxonomic scope" value="Bacteria"/>
</dbReference>
<evidence type="ECO:0000313" key="1">
    <source>
        <dbReference type="EMBL" id="EJF44400.1"/>
    </source>
</evidence>
<comment type="caution">
    <text evidence="1">The sequence shown here is derived from an EMBL/GenBank/DDBJ whole genome shotgun (WGS) entry which is preliminary data.</text>
</comment>
<sequence>ISQVLVIGDGEPFISALITLDREMLPGWLHNHGLPEMGVVEASTNPQVLAALDRAVARTNRAVSRAESIRTYRVLTNDFTEANGLLTPSLKVKRNQVMKEYADTIADIYASTRKGPQE</sequence>
<keyword evidence="2" id="KW-1185">Reference proteome</keyword>
<evidence type="ECO:0000313" key="2">
    <source>
        <dbReference type="Proteomes" id="UP000002941"/>
    </source>
</evidence>
<feature type="non-terminal residue" evidence="1">
    <location>
        <position position="1"/>
    </location>
</feature>
<proteinExistence type="predicted"/>
<reference evidence="1 2" key="1">
    <citation type="submission" date="2012-05" db="EMBL/GenBank/DDBJ databases">
        <authorList>
            <person name="Harkins D.M."/>
            <person name="Madupu R."/>
            <person name="Durkin A.S."/>
            <person name="Torralba M."/>
            <person name="Methe B."/>
            <person name="Sutton G.G."/>
            <person name="Nelson K.E."/>
        </authorList>
    </citation>
    <scope>NUCLEOTIDE SEQUENCE [LARGE SCALE GENOMIC DNA]</scope>
    <source>
        <strain evidence="1 2">F0489</strain>
    </source>
</reference>
<organism evidence="1 2">
    <name type="scientific">Actinomyces massiliensis F0489</name>
    <dbReference type="NCBI Taxonomy" id="1125718"/>
    <lineage>
        <taxon>Bacteria</taxon>
        <taxon>Bacillati</taxon>
        <taxon>Actinomycetota</taxon>
        <taxon>Actinomycetes</taxon>
        <taxon>Actinomycetales</taxon>
        <taxon>Actinomycetaceae</taxon>
        <taxon>Actinomyces</taxon>
    </lineage>
</organism>
<gene>
    <name evidence="1" type="ORF">HMPREF1318_1354</name>
</gene>
<dbReference type="SUPFAM" id="SSF56801">
    <property type="entry name" value="Acetyl-CoA synthetase-like"/>
    <property type="match status" value="1"/>
</dbReference>
<accession>J1HF35</accession>